<protein>
    <submittedName>
        <fullName evidence="1">Uncharacterized protein</fullName>
    </submittedName>
</protein>
<dbReference type="AlphaFoldDB" id="A0A2M7XBX6"/>
<evidence type="ECO:0000313" key="2">
    <source>
        <dbReference type="Proteomes" id="UP000229385"/>
    </source>
</evidence>
<comment type="caution">
    <text evidence="1">The sequence shown here is derived from an EMBL/GenBank/DDBJ whole genome shotgun (WGS) entry which is preliminary data.</text>
</comment>
<evidence type="ECO:0000313" key="1">
    <source>
        <dbReference type="EMBL" id="PJA45398.1"/>
    </source>
</evidence>
<organism evidence="1 2">
    <name type="scientific">Candidatus Uhrbacteria bacterium CG_4_9_14_3_um_filter_50_9</name>
    <dbReference type="NCBI Taxonomy" id="1975035"/>
    <lineage>
        <taxon>Bacteria</taxon>
        <taxon>Candidatus Uhriibacteriota</taxon>
    </lineage>
</organism>
<reference evidence="2" key="1">
    <citation type="submission" date="2017-09" db="EMBL/GenBank/DDBJ databases">
        <title>Depth-based differentiation of microbial function through sediment-hosted aquifers and enrichment of novel symbionts in the deep terrestrial subsurface.</title>
        <authorList>
            <person name="Probst A.J."/>
            <person name="Ladd B."/>
            <person name="Jarett J.K."/>
            <person name="Geller-Mcgrath D.E."/>
            <person name="Sieber C.M.K."/>
            <person name="Emerson J.B."/>
            <person name="Anantharaman K."/>
            <person name="Thomas B.C."/>
            <person name="Malmstrom R."/>
            <person name="Stieglmeier M."/>
            <person name="Klingl A."/>
            <person name="Woyke T."/>
            <person name="Ryan C.M."/>
            <person name="Banfield J.F."/>
        </authorList>
    </citation>
    <scope>NUCLEOTIDE SEQUENCE [LARGE SCALE GENOMIC DNA]</scope>
</reference>
<dbReference type="EMBL" id="PFWU01000040">
    <property type="protein sequence ID" value="PJA45398.1"/>
    <property type="molecule type" value="Genomic_DNA"/>
</dbReference>
<accession>A0A2M7XBX6</accession>
<gene>
    <name evidence="1" type="ORF">CO174_03330</name>
</gene>
<name>A0A2M7XBX6_9BACT</name>
<sequence>MYKEERVRLPDPLEPVYVTRDLTLARDGEDPLEIREIRLIILVNRCLYLTTEDGHGLKTGQVLWRNLALTERRGGSRSEPASEQFIAYDSLNHARRVASLLEPSYREVEDPDLRKWLKELDWMVRTSWTLHEVSEDDQRAYEWRAASVADDHARVQNRNKVAAVGRTAQAASIKDTLGRPNPGRLPLVCFAGERALRKRVNEIRGIGRRISWRQLVLEHYIDRLREIVLDLSRSAEHRLRCRVLFGEDRTVSKVRLVAASMEGSARTLRTLVGRPFNHTFQHVATDLDTCVDVMRRAAEHAKAGRIDEGTALMAGVKSLLQKIYRSVQILQFHWQLEEILVQTSRIKRTSSDLSPSQQRVWHDELRGVQRRLYQTDPVTGQAWDDGFRRKLVHGVASQIHLADTCLMQPLSAGGPNIKQMHEHLKSACKRF</sequence>
<dbReference type="Proteomes" id="UP000229385">
    <property type="component" value="Unassembled WGS sequence"/>
</dbReference>
<proteinExistence type="predicted"/>